<reference evidence="7" key="1">
    <citation type="submission" date="2012-12" db="EMBL/GenBank/DDBJ databases">
        <authorList>
            <person name="Hellsten U."/>
            <person name="Grimwood J."/>
            <person name="Chapman J.A."/>
            <person name="Shapiro H."/>
            <person name="Aerts A."/>
            <person name="Otillar R.P."/>
            <person name="Terry A.Y."/>
            <person name="Boore J.L."/>
            <person name="Simakov O."/>
            <person name="Marletaz F."/>
            <person name="Cho S.-J."/>
            <person name="Edsinger-Gonzales E."/>
            <person name="Havlak P."/>
            <person name="Kuo D.-H."/>
            <person name="Larsson T."/>
            <person name="Lv J."/>
            <person name="Arendt D."/>
            <person name="Savage R."/>
            <person name="Osoegawa K."/>
            <person name="de Jong P."/>
            <person name="Lindberg D.R."/>
            <person name="Seaver E.C."/>
            <person name="Weisblat D.A."/>
            <person name="Putnam N.H."/>
            <person name="Grigoriev I.V."/>
            <person name="Rokhsar D.S."/>
        </authorList>
    </citation>
    <scope>NUCLEOTIDE SEQUENCE</scope>
</reference>
<dbReference type="InterPro" id="IPR013098">
    <property type="entry name" value="Ig_I-set"/>
</dbReference>
<dbReference type="GO" id="GO:0007156">
    <property type="term" value="P:homophilic cell adhesion via plasma membrane adhesion molecules"/>
    <property type="evidence" value="ECO:0000318"/>
    <property type="project" value="GO_Central"/>
</dbReference>
<reference evidence="6" key="3">
    <citation type="submission" date="2015-06" db="UniProtKB">
        <authorList>
            <consortium name="EnsemblMetazoa"/>
        </authorList>
    </citation>
    <scope>IDENTIFICATION</scope>
</reference>
<evidence type="ECO:0000313" key="5">
    <source>
        <dbReference type="EMBL" id="ESN93352.1"/>
    </source>
</evidence>
<keyword evidence="3" id="KW-0393">Immunoglobulin domain</keyword>
<evidence type="ECO:0000256" key="3">
    <source>
        <dbReference type="ARBA" id="ARBA00023319"/>
    </source>
</evidence>
<dbReference type="Gene3D" id="2.60.40.10">
    <property type="entry name" value="Immunoglobulins"/>
    <property type="match status" value="4"/>
</dbReference>
<dbReference type="GO" id="GO:0098632">
    <property type="term" value="F:cell-cell adhesion mediator activity"/>
    <property type="evidence" value="ECO:0000318"/>
    <property type="project" value="GO_Central"/>
</dbReference>
<reference evidence="5 7" key="2">
    <citation type="journal article" date="2013" name="Nature">
        <title>Insights into bilaterian evolution from three spiralian genomes.</title>
        <authorList>
            <person name="Simakov O."/>
            <person name="Marletaz F."/>
            <person name="Cho S.J."/>
            <person name="Edsinger-Gonzales E."/>
            <person name="Havlak P."/>
            <person name="Hellsten U."/>
            <person name="Kuo D.H."/>
            <person name="Larsson T."/>
            <person name="Lv J."/>
            <person name="Arendt D."/>
            <person name="Savage R."/>
            <person name="Osoegawa K."/>
            <person name="de Jong P."/>
            <person name="Grimwood J."/>
            <person name="Chapman J.A."/>
            <person name="Shapiro H."/>
            <person name="Aerts A."/>
            <person name="Otillar R.P."/>
            <person name="Terry A.Y."/>
            <person name="Boore J.L."/>
            <person name="Grigoriev I.V."/>
            <person name="Lindberg D.R."/>
            <person name="Seaver E.C."/>
            <person name="Weisblat D.A."/>
            <person name="Putnam N.H."/>
            <person name="Rokhsar D.S."/>
        </authorList>
    </citation>
    <scope>NUCLEOTIDE SEQUENCE</scope>
</reference>
<dbReference type="OMA" id="MELYFHI"/>
<dbReference type="InterPro" id="IPR036179">
    <property type="entry name" value="Ig-like_dom_sf"/>
</dbReference>
<dbReference type="GO" id="GO:0007411">
    <property type="term" value="P:axon guidance"/>
    <property type="evidence" value="ECO:0000318"/>
    <property type="project" value="GO_Central"/>
</dbReference>
<evidence type="ECO:0000256" key="2">
    <source>
        <dbReference type="ARBA" id="ARBA00023157"/>
    </source>
</evidence>
<dbReference type="InterPro" id="IPR007110">
    <property type="entry name" value="Ig-like_dom"/>
</dbReference>
<accession>T1G788</accession>
<proteinExistence type="predicted"/>
<dbReference type="EnsemblMetazoa" id="HelroT89107">
    <property type="protein sequence ID" value="HelroP89107"/>
    <property type="gene ID" value="HelroG89107"/>
</dbReference>
<dbReference type="Pfam" id="PF13927">
    <property type="entry name" value="Ig_3"/>
    <property type="match status" value="1"/>
</dbReference>
<dbReference type="KEGG" id="hro:HELRODRAFT_89107"/>
<evidence type="ECO:0000256" key="1">
    <source>
        <dbReference type="ARBA" id="ARBA00022729"/>
    </source>
</evidence>
<evidence type="ECO:0000259" key="4">
    <source>
        <dbReference type="PROSITE" id="PS50835"/>
    </source>
</evidence>
<evidence type="ECO:0000313" key="7">
    <source>
        <dbReference type="Proteomes" id="UP000015101"/>
    </source>
</evidence>
<dbReference type="EMBL" id="KB097620">
    <property type="protein sequence ID" value="ESN93352.1"/>
    <property type="molecule type" value="Genomic_DNA"/>
</dbReference>
<dbReference type="GO" id="GO:0070593">
    <property type="term" value="P:dendrite self-avoidance"/>
    <property type="evidence" value="ECO:0000318"/>
    <property type="project" value="GO_Central"/>
</dbReference>
<dbReference type="GO" id="GO:0030424">
    <property type="term" value="C:axon"/>
    <property type="evidence" value="ECO:0000318"/>
    <property type="project" value="GO_Central"/>
</dbReference>
<dbReference type="InterPro" id="IPR013783">
    <property type="entry name" value="Ig-like_fold"/>
</dbReference>
<name>T1G788_HELRO</name>
<dbReference type="CTD" id="20216935"/>
<keyword evidence="1" id="KW-0732">Signal</keyword>
<dbReference type="Proteomes" id="UP000015101">
    <property type="component" value="Unassembled WGS sequence"/>
</dbReference>
<dbReference type="InParanoid" id="T1G788"/>
<dbReference type="InterPro" id="IPR050958">
    <property type="entry name" value="Cell_Adh-Cytoskel_Orgn"/>
</dbReference>
<dbReference type="Pfam" id="PF07679">
    <property type="entry name" value="I-set"/>
    <property type="match status" value="3"/>
</dbReference>
<gene>
    <name evidence="6" type="primary">20216935</name>
    <name evidence="5" type="ORF">HELRODRAFT_89107</name>
</gene>
<keyword evidence="2" id="KW-1015">Disulfide bond</keyword>
<dbReference type="GeneID" id="20216935"/>
<dbReference type="PANTHER" id="PTHR45080:SF8">
    <property type="entry name" value="IG-LIKE DOMAIN-CONTAINING PROTEIN"/>
    <property type="match status" value="1"/>
</dbReference>
<feature type="domain" description="Ig-like" evidence="4">
    <location>
        <begin position="75"/>
        <end position="163"/>
    </location>
</feature>
<dbReference type="InterPro" id="IPR003599">
    <property type="entry name" value="Ig_sub"/>
</dbReference>
<dbReference type="PANTHER" id="PTHR45080">
    <property type="entry name" value="CONTACTIN 5"/>
    <property type="match status" value="1"/>
</dbReference>
<dbReference type="eggNOG" id="KOG4475">
    <property type="taxonomic scope" value="Eukaryota"/>
</dbReference>
<dbReference type="SMART" id="SM00408">
    <property type="entry name" value="IGc2"/>
    <property type="match status" value="4"/>
</dbReference>
<dbReference type="GO" id="GO:0005886">
    <property type="term" value="C:plasma membrane"/>
    <property type="evidence" value="ECO:0000318"/>
    <property type="project" value="GO_Central"/>
</dbReference>
<protein>
    <recommendedName>
        <fullName evidence="4">Ig-like domain-containing protein</fullName>
    </recommendedName>
</protein>
<feature type="domain" description="Ig-like" evidence="4">
    <location>
        <begin position="166"/>
        <end position="253"/>
    </location>
</feature>
<feature type="domain" description="Ig-like" evidence="4">
    <location>
        <begin position="258"/>
        <end position="297"/>
    </location>
</feature>
<sequence>ITLRCIAHGIPYPKITWYLGATQILMSKKFKIMEQGRHLVIDSLLLTDANTYRCEAVNVVGKASREFVLSVMYLPVIEESDMKIIHGVVGLAIVIPCKVSGNPLPSVTWQKGSVVLDASESYKILSDGSLKILSVSQSDSGIYVCKATSATGSAFAQRKLELTIGPVIEESEKTFRVITGKDLVLPCKASGSIVPDIKWLKNGHPIKIGPSQRFNVLKSGWLVISHSKASDVGRYTCIAQNSEGTARIDIEVIINELPEITIEHSQVIVTKGDRARLECKVYGSPRPKLKWTRGGEEIGVNEGGKYRLEGESSILVIPEVKVRRPRGPFNSTILFWSFLMMLLSAACNA</sequence>
<dbReference type="SMART" id="SM00409">
    <property type="entry name" value="IG"/>
    <property type="match status" value="4"/>
</dbReference>
<feature type="domain" description="Ig-like" evidence="4">
    <location>
        <begin position="1"/>
        <end position="70"/>
    </location>
</feature>
<dbReference type="AlphaFoldDB" id="T1G788"/>
<dbReference type="RefSeq" id="XP_009028555.1">
    <property type="nucleotide sequence ID" value="XM_009030307.1"/>
</dbReference>
<evidence type="ECO:0000313" key="6">
    <source>
        <dbReference type="EnsemblMetazoa" id="HelroP89107"/>
    </source>
</evidence>
<dbReference type="EMBL" id="AMQM01007465">
    <property type="status" value="NOT_ANNOTATED_CDS"/>
    <property type="molecule type" value="Genomic_DNA"/>
</dbReference>
<dbReference type="OrthoDB" id="16520at2759"/>
<organism evidence="6 7">
    <name type="scientific">Helobdella robusta</name>
    <name type="common">Californian leech</name>
    <dbReference type="NCBI Taxonomy" id="6412"/>
    <lineage>
        <taxon>Eukaryota</taxon>
        <taxon>Metazoa</taxon>
        <taxon>Spiralia</taxon>
        <taxon>Lophotrochozoa</taxon>
        <taxon>Annelida</taxon>
        <taxon>Clitellata</taxon>
        <taxon>Hirudinea</taxon>
        <taxon>Rhynchobdellida</taxon>
        <taxon>Glossiphoniidae</taxon>
        <taxon>Helobdella</taxon>
    </lineage>
</organism>
<dbReference type="InterPro" id="IPR003598">
    <property type="entry name" value="Ig_sub2"/>
</dbReference>
<dbReference type="SUPFAM" id="SSF48726">
    <property type="entry name" value="Immunoglobulin"/>
    <property type="match status" value="4"/>
</dbReference>
<keyword evidence="7" id="KW-1185">Reference proteome</keyword>
<dbReference type="STRING" id="6412.T1G788"/>
<dbReference type="FunFam" id="2.60.40.10:FF:000032">
    <property type="entry name" value="palladin isoform X1"/>
    <property type="match status" value="1"/>
</dbReference>
<dbReference type="FunFam" id="2.60.40.10:FF:000612">
    <property type="entry name" value="palladin isoform X1"/>
    <property type="match status" value="1"/>
</dbReference>
<dbReference type="PROSITE" id="PS50835">
    <property type="entry name" value="IG_LIKE"/>
    <property type="match status" value="4"/>
</dbReference>
<dbReference type="HOGENOM" id="CLU_795893_0_0_1"/>